<sequence length="447" mass="51284">MSDFERKKIITNKNRPFSNRESSSGRIFTSRGGVSIKERDVNSEGSIKQPTILLKPRESNIEDNSFAKKKQRENEAATSNQASKEIEGTTPVLKHMKKSIKLIEDGIMNTEHVQEYLQENSDFIVVAVVGTQHTGKSAILNLLTHEKITDSIKKNIFHSNFESKEDFEDTITLLQRVEESQEDSSNIFKVHDLEDTVDCTNTTQGIDIYVSSNRVIFLDCQPFIAVSPLYDLINSENKRTNLVNDFIPLENSGEIQGLQYTAFLMSVCHILLLVQDWRFDCNVVRFLQSAEMLKPTKSNPEDDCLEHFPHLIMIQNRAQMADFTPKEFKILQKTYDALLKKTKLQFHTNLGIGSGRIMKTLSPENCGNPVNLFLIPEEQIDSDDVIYWGHPPLEDLIKKLRANLFEATKNSLTHVQLTEKTWLVYCNKVWETVRKSPFFVEYTKLMP</sequence>
<dbReference type="SUPFAM" id="SSF52540">
    <property type="entry name" value="P-loop containing nucleoside triphosphate hydrolases"/>
    <property type="match status" value="1"/>
</dbReference>
<evidence type="ECO:0000256" key="1">
    <source>
        <dbReference type="ARBA" id="ARBA00007712"/>
    </source>
</evidence>
<dbReference type="AlphaFoldDB" id="A0A9N9QKP3"/>
<dbReference type="EMBL" id="OU892287">
    <property type="protein sequence ID" value="CAG9762574.1"/>
    <property type="molecule type" value="Genomic_DNA"/>
</dbReference>
<feature type="compositionally biased region" description="Polar residues" evidence="3">
    <location>
        <begin position="11"/>
        <end position="27"/>
    </location>
</feature>
<name>A0A9N9QKP3_9CUCU</name>
<evidence type="ECO:0000313" key="4">
    <source>
        <dbReference type="EMBL" id="CAG9762574.1"/>
    </source>
</evidence>
<dbReference type="InterPro" id="IPR039177">
    <property type="entry name" value="SMG9"/>
</dbReference>
<evidence type="ECO:0000313" key="5">
    <source>
        <dbReference type="Proteomes" id="UP001152799"/>
    </source>
</evidence>
<keyword evidence="2" id="KW-0866">Nonsense-mediated mRNA decay</keyword>
<dbReference type="PANTHER" id="PTHR14270">
    <property type="entry name" value="NONSENSE-MEDIATED MRNA DECAY FACTOR SMG9"/>
    <property type="match status" value="1"/>
</dbReference>
<proteinExistence type="inferred from homology"/>
<feature type="region of interest" description="Disordered" evidence="3">
    <location>
        <begin position="1"/>
        <end position="88"/>
    </location>
</feature>
<dbReference type="InterPro" id="IPR027417">
    <property type="entry name" value="P-loop_NTPase"/>
</dbReference>
<organism evidence="4 5">
    <name type="scientific">Ceutorhynchus assimilis</name>
    <name type="common">cabbage seed weevil</name>
    <dbReference type="NCBI Taxonomy" id="467358"/>
    <lineage>
        <taxon>Eukaryota</taxon>
        <taxon>Metazoa</taxon>
        <taxon>Ecdysozoa</taxon>
        <taxon>Arthropoda</taxon>
        <taxon>Hexapoda</taxon>
        <taxon>Insecta</taxon>
        <taxon>Pterygota</taxon>
        <taxon>Neoptera</taxon>
        <taxon>Endopterygota</taxon>
        <taxon>Coleoptera</taxon>
        <taxon>Polyphaga</taxon>
        <taxon>Cucujiformia</taxon>
        <taxon>Curculionidae</taxon>
        <taxon>Ceutorhynchinae</taxon>
        <taxon>Ceutorhynchus</taxon>
    </lineage>
</organism>
<dbReference type="Proteomes" id="UP001152799">
    <property type="component" value="Chromosome 11"/>
</dbReference>
<dbReference type="GO" id="GO:0000184">
    <property type="term" value="P:nuclear-transcribed mRNA catabolic process, nonsense-mediated decay"/>
    <property type="evidence" value="ECO:0007669"/>
    <property type="project" value="UniProtKB-KW"/>
</dbReference>
<evidence type="ECO:0008006" key="6">
    <source>
        <dbReference type="Google" id="ProtNLM"/>
    </source>
</evidence>
<dbReference type="Pfam" id="PF10220">
    <property type="entry name" value="Smg8_Smg9"/>
    <property type="match status" value="1"/>
</dbReference>
<gene>
    <name evidence="4" type="ORF">CEUTPL_LOCUS3250</name>
</gene>
<comment type="similarity">
    <text evidence="1">Belongs to the SMG9 family.</text>
</comment>
<protein>
    <recommendedName>
        <fullName evidence="6">Protein SMG9</fullName>
    </recommendedName>
</protein>
<keyword evidence="5" id="KW-1185">Reference proteome</keyword>
<dbReference type="Gene3D" id="3.40.50.300">
    <property type="entry name" value="P-loop containing nucleotide triphosphate hydrolases"/>
    <property type="match status" value="1"/>
</dbReference>
<dbReference type="OrthoDB" id="79514at2759"/>
<reference evidence="4" key="1">
    <citation type="submission" date="2022-01" db="EMBL/GenBank/DDBJ databases">
        <authorList>
            <person name="King R."/>
        </authorList>
    </citation>
    <scope>NUCLEOTIDE SEQUENCE</scope>
</reference>
<evidence type="ECO:0000256" key="2">
    <source>
        <dbReference type="ARBA" id="ARBA00023161"/>
    </source>
</evidence>
<accession>A0A9N9QKP3</accession>
<evidence type="ECO:0000256" key="3">
    <source>
        <dbReference type="SAM" id="MobiDB-lite"/>
    </source>
</evidence>
<dbReference type="InterPro" id="IPR019354">
    <property type="entry name" value="SMG8-like"/>
</dbReference>
<dbReference type="PANTHER" id="PTHR14270:SF0">
    <property type="entry name" value="NONSENSE-MEDIATED MRNA DECAY FACTOR SMG9"/>
    <property type="match status" value="1"/>
</dbReference>